<dbReference type="InParanoid" id="S0EUH8"/>
<dbReference type="Gene3D" id="1.10.8.60">
    <property type="match status" value="2"/>
</dbReference>
<dbReference type="InterPro" id="IPR019489">
    <property type="entry name" value="Clp_ATPase_C"/>
</dbReference>
<dbReference type="PANTHER" id="PTHR11638:SF145">
    <property type="entry name" value="CLPA_B PROTEASE ATP BINDING SUBUNIT-RELATED"/>
    <property type="match status" value="1"/>
</dbReference>
<dbReference type="InterPro" id="IPR028299">
    <property type="entry name" value="ClpA/B_CS2"/>
</dbReference>
<feature type="domain" description="Clp R" evidence="9">
    <location>
        <begin position="95"/>
        <end position="237"/>
    </location>
</feature>
<keyword evidence="3 6" id="KW-0067">ATP-binding</keyword>
<gene>
    <name evidence="10" type="ORF">CCALI_01146</name>
</gene>
<protein>
    <submittedName>
        <fullName evidence="10">ATPases with chaperone activity, ATP-binding subunit</fullName>
    </submittedName>
</protein>
<dbReference type="OrthoDB" id="9803641at2"/>
<keyword evidence="1 5" id="KW-0677">Repeat</keyword>
<dbReference type="InterPro" id="IPR003959">
    <property type="entry name" value="ATPase_AAA_core"/>
</dbReference>
<evidence type="ECO:0000259" key="9">
    <source>
        <dbReference type="PROSITE" id="PS51903"/>
    </source>
</evidence>
<dbReference type="SMART" id="SM01086">
    <property type="entry name" value="ClpB_D2-small"/>
    <property type="match status" value="1"/>
</dbReference>
<evidence type="ECO:0000313" key="11">
    <source>
        <dbReference type="Proteomes" id="UP000014227"/>
    </source>
</evidence>
<dbReference type="eggNOG" id="COG0542">
    <property type="taxonomic scope" value="Bacteria"/>
</dbReference>
<dbReference type="InterPro" id="IPR041546">
    <property type="entry name" value="ClpA/ClpB_AAA_lid"/>
</dbReference>
<keyword evidence="4 6" id="KW-0143">Chaperone</keyword>
<dbReference type="PROSITE" id="PS51903">
    <property type="entry name" value="CLP_R"/>
    <property type="match status" value="1"/>
</dbReference>
<proteinExistence type="inferred from homology"/>
<dbReference type="Proteomes" id="UP000014227">
    <property type="component" value="Chromosome I"/>
</dbReference>
<dbReference type="CDD" id="cd19499">
    <property type="entry name" value="RecA-like_ClpB_Hsp104-like"/>
    <property type="match status" value="1"/>
</dbReference>
<dbReference type="AlphaFoldDB" id="S0EUH8"/>
<dbReference type="Gene3D" id="4.10.860.10">
    <property type="entry name" value="UVR domain"/>
    <property type="match status" value="1"/>
</dbReference>
<dbReference type="InterPro" id="IPR050130">
    <property type="entry name" value="ClpA_ClpB"/>
</dbReference>
<dbReference type="SUPFAM" id="SSF81923">
    <property type="entry name" value="Double Clp-N motif"/>
    <property type="match status" value="1"/>
</dbReference>
<organism evidence="10 11">
    <name type="scientific">Chthonomonas calidirosea (strain DSM 23976 / ICMP 18418 / T49)</name>
    <dbReference type="NCBI Taxonomy" id="1303518"/>
    <lineage>
        <taxon>Bacteria</taxon>
        <taxon>Bacillati</taxon>
        <taxon>Armatimonadota</taxon>
        <taxon>Chthonomonadia</taxon>
        <taxon>Chthonomonadales</taxon>
        <taxon>Chthonomonadaceae</taxon>
        <taxon>Chthonomonas</taxon>
    </lineage>
</organism>
<dbReference type="InterPro" id="IPR004176">
    <property type="entry name" value="Clp_R_N"/>
</dbReference>
<dbReference type="Pfam" id="PF10431">
    <property type="entry name" value="ClpB_D2-small"/>
    <property type="match status" value="1"/>
</dbReference>
<evidence type="ECO:0000313" key="10">
    <source>
        <dbReference type="EMBL" id="CCW34965.1"/>
    </source>
</evidence>
<keyword evidence="11" id="KW-1185">Reference proteome</keyword>
<dbReference type="Pfam" id="PF02861">
    <property type="entry name" value="Clp_N"/>
    <property type="match status" value="1"/>
</dbReference>
<dbReference type="HOGENOM" id="CLU_005070_4_1_0"/>
<dbReference type="KEGG" id="ccz:CCALI_01146"/>
<keyword evidence="2 6" id="KW-0547">Nucleotide-binding</keyword>
<comment type="similarity">
    <text evidence="6">Belongs to the ClpA/ClpB family.</text>
</comment>
<dbReference type="InterPro" id="IPR018368">
    <property type="entry name" value="ClpA/B_CS1"/>
</dbReference>
<keyword evidence="7" id="KW-0175">Coiled coil</keyword>
<dbReference type="InterPro" id="IPR001270">
    <property type="entry name" value="ClpA/B"/>
</dbReference>
<dbReference type="Pfam" id="PF17871">
    <property type="entry name" value="AAA_lid_9"/>
    <property type="match status" value="1"/>
</dbReference>
<evidence type="ECO:0000256" key="3">
    <source>
        <dbReference type="ARBA" id="ARBA00022840"/>
    </source>
</evidence>
<dbReference type="PANTHER" id="PTHR11638">
    <property type="entry name" value="ATP-DEPENDENT CLP PROTEASE"/>
    <property type="match status" value="1"/>
</dbReference>
<dbReference type="Pfam" id="PF07724">
    <property type="entry name" value="AAA_2"/>
    <property type="match status" value="1"/>
</dbReference>
<evidence type="ECO:0000256" key="6">
    <source>
        <dbReference type="RuleBase" id="RU004432"/>
    </source>
</evidence>
<sequence>MATRLCDVCGIRPATVRVRVRRDGRETYMNLCEADYMRFRQREQRSYSPFESLFGRGLFEEFEDILSSLRSPEEGWSLGGRMPTPSSGERNAVDISRYFSEQTKELLQEAAEKAAEWGQSEVDTEHLLYVLADNEVAQAIFKQFRISPADVKGYLEHNAPRNEKPYEGKELGVSPRVKSALEQAFIASQELGHSYVGPEHLLIGLLMEQDGIASDLLRKYGLTPQALRQQTVKIVGQGAEEGKVEAPSNTPHLDKYSRDLTQLARQGKLDPVIGRSKEIETTIEILARRKKNNPVLIGEPGVGKTAIVEGLAQRIVNHEVPEVLRDKRLVELNVNSLIAGSKYRGEFEERIKQVLDEITAHSNEIILFIDELHTIVGAGSTSGEGGVDIANVFKPALARGELHLIGATTLNEYQKYIEKDAALERRFQPVFIAEPTVEQTINILRGLRDRFEAHHKVRITDEAIVAAAELSDRYIRGRYLPDKAIDLIDQAAARVRIASTSRPAEVLELESELQQLRREQDYASSRKQFEKAQELGEKIKQKEQELAERTERWKKAVASGSVEVRAEHIAEIISNLTGIPVAELTEEERNKLLKLEEKLHERVVGQEEAIRAVSDAVRLSRAGLKEGGRPIATFLFLGPTGVGKTELAKALAWAVFGDEDAVIRIDMSEYMERHTVARLIGAPPGYVGYEEGGQLTERVRRRPYSVILLDEIEKAHPDVYNVLLQVFDEGRLTDGKGRVVDFTNTIIIATSNLGSDIIQQNLHLPEHQRKDYNQLKNALMEILRRHFRPEFLNRIDEVIVFHALTQEQIKDIVRLQLERVRRTARGQGINLQFDDTLLEHLAEVGYQPEFGARELKRRIRSEVETRVAAALLKGELLEGDSALVRYDKEHDQVVIEKMEEAVTPTTEAEATVEANPSEARG</sequence>
<evidence type="ECO:0000256" key="1">
    <source>
        <dbReference type="ARBA" id="ARBA00022737"/>
    </source>
</evidence>
<dbReference type="CDD" id="cd00009">
    <property type="entry name" value="AAA"/>
    <property type="match status" value="1"/>
</dbReference>
<dbReference type="STRING" id="454171.CP488_00012"/>
<dbReference type="GO" id="GO:0016887">
    <property type="term" value="F:ATP hydrolysis activity"/>
    <property type="evidence" value="ECO:0007669"/>
    <property type="project" value="InterPro"/>
</dbReference>
<dbReference type="FunFam" id="3.40.50.300:FF:000010">
    <property type="entry name" value="Chaperone clpB 1, putative"/>
    <property type="match status" value="1"/>
</dbReference>
<evidence type="ECO:0000256" key="2">
    <source>
        <dbReference type="ARBA" id="ARBA00022741"/>
    </source>
</evidence>
<dbReference type="GO" id="GO:0005524">
    <property type="term" value="F:ATP binding"/>
    <property type="evidence" value="ECO:0007669"/>
    <property type="project" value="UniProtKB-KW"/>
</dbReference>
<evidence type="ECO:0000256" key="7">
    <source>
        <dbReference type="SAM" id="Coils"/>
    </source>
</evidence>
<accession>S0EUH8</accession>
<dbReference type="PROSITE" id="PS00870">
    <property type="entry name" value="CLPAB_1"/>
    <property type="match status" value="1"/>
</dbReference>
<dbReference type="RefSeq" id="WP_016482510.1">
    <property type="nucleotide sequence ID" value="NC_021487.1"/>
</dbReference>
<dbReference type="InterPro" id="IPR027417">
    <property type="entry name" value="P-loop_NTPase"/>
</dbReference>
<dbReference type="SMART" id="SM00382">
    <property type="entry name" value="AAA"/>
    <property type="match status" value="2"/>
</dbReference>
<dbReference type="PATRIC" id="fig|1303518.3.peg.1166"/>
<feature type="compositionally biased region" description="Low complexity" evidence="8">
    <location>
        <begin position="902"/>
        <end position="914"/>
    </location>
</feature>
<dbReference type="PROSITE" id="PS00871">
    <property type="entry name" value="CLPAB_2"/>
    <property type="match status" value="1"/>
</dbReference>
<reference evidence="11" key="1">
    <citation type="submission" date="2013-03" db="EMBL/GenBank/DDBJ databases">
        <title>Genome sequence of Chthonomonas calidirosea, the first sequenced genome from the Armatimonadetes phylum (formally candidate division OP10).</title>
        <authorList>
            <person name="Lee K.C.Y."/>
            <person name="Morgan X.C."/>
            <person name="Dunfield P.F."/>
            <person name="Tamas I."/>
            <person name="Houghton K.M."/>
            <person name="Vyssotski M."/>
            <person name="Ryan J.L.J."/>
            <person name="Lagutin K."/>
            <person name="McDonald I.R."/>
            <person name="Stott M.B."/>
        </authorList>
    </citation>
    <scope>NUCLEOTIDE SEQUENCE [LARGE SCALE GENOMIC DNA]</scope>
    <source>
        <strain evidence="11">DSM 23976 / ICMP 18418 / T49</strain>
    </source>
</reference>
<dbReference type="InterPro" id="IPR003593">
    <property type="entry name" value="AAA+_ATPase"/>
</dbReference>
<dbReference type="Gene3D" id="1.10.1780.10">
    <property type="entry name" value="Clp, N-terminal domain"/>
    <property type="match status" value="1"/>
</dbReference>
<dbReference type="FunFam" id="3.40.50.300:FF:000025">
    <property type="entry name" value="ATP-dependent Clp protease subunit"/>
    <property type="match status" value="1"/>
</dbReference>
<feature type="coiled-coil region" evidence="7">
    <location>
        <begin position="506"/>
        <end position="552"/>
    </location>
</feature>
<dbReference type="GO" id="GO:0034605">
    <property type="term" value="P:cellular response to heat"/>
    <property type="evidence" value="ECO:0007669"/>
    <property type="project" value="TreeGrafter"/>
</dbReference>
<dbReference type="SUPFAM" id="SSF52540">
    <property type="entry name" value="P-loop containing nucleoside triphosphate hydrolases"/>
    <property type="match status" value="2"/>
</dbReference>
<evidence type="ECO:0000256" key="5">
    <source>
        <dbReference type="PROSITE-ProRule" id="PRU01251"/>
    </source>
</evidence>
<evidence type="ECO:0000256" key="4">
    <source>
        <dbReference type="ARBA" id="ARBA00023186"/>
    </source>
</evidence>
<feature type="region of interest" description="Disordered" evidence="8">
    <location>
        <begin position="902"/>
        <end position="921"/>
    </location>
</feature>
<dbReference type="Pfam" id="PF00004">
    <property type="entry name" value="AAA"/>
    <property type="match status" value="1"/>
</dbReference>
<dbReference type="Gene3D" id="3.40.50.300">
    <property type="entry name" value="P-loop containing nucleotide triphosphate hydrolases"/>
    <property type="match status" value="2"/>
</dbReference>
<dbReference type="PRINTS" id="PR00300">
    <property type="entry name" value="CLPPROTEASEA"/>
</dbReference>
<dbReference type="InterPro" id="IPR036628">
    <property type="entry name" value="Clp_N_dom_sf"/>
</dbReference>
<name>S0EUH8_CHTCT</name>
<evidence type="ECO:0000256" key="8">
    <source>
        <dbReference type="SAM" id="MobiDB-lite"/>
    </source>
</evidence>
<dbReference type="GO" id="GO:0005737">
    <property type="term" value="C:cytoplasm"/>
    <property type="evidence" value="ECO:0007669"/>
    <property type="project" value="TreeGrafter"/>
</dbReference>
<dbReference type="EMBL" id="HF951689">
    <property type="protein sequence ID" value="CCW34965.1"/>
    <property type="molecule type" value="Genomic_DNA"/>
</dbReference>